<dbReference type="FunFam" id="3.40.50.300:FF:000854">
    <property type="entry name" value="Multidrug ABC transporter ATP-binding protein"/>
    <property type="match status" value="1"/>
</dbReference>
<keyword evidence="8 9" id="KW-0472">Membrane</keyword>
<dbReference type="InterPro" id="IPR036640">
    <property type="entry name" value="ABC1_TM_sf"/>
</dbReference>
<dbReference type="AlphaFoldDB" id="A0A2T0T1T3"/>
<dbReference type="GO" id="GO:0005524">
    <property type="term" value="F:ATP binding"/>
    <property type="evidence" value="ECO:0007669"/>
    <property type="project" value="UniProtKB-KW"/>
</dbReference>
<evidence type="ECO:0000256" key="7">
    <source>
        <dbReference type="ARBA" id="ARBA00022989"/>
    </source>
</evidence>
<evidence type="ECO:0000256" key="5">
    <source>
        <dbReference type="ARBA" id="ARBA00022741"/>
    </source>
</evidence>
<dbReference type="CDD" id="cd18548">
    <property type="entry name" value="ABC_6TM_Tm287_like"/>
    <property type="match status" value="1"/>
</dbReference>
<dbReference type="Gene3D" id="3.40.50.300">
    <property type="entry name" value="P-loop containing nucleotide triphosphate hydrolases"/>
    <property type="match status" value="1"/>
</dbReference>
<accession>A0A2T0T1T3</accession>
<sequence>MLSRILGTYLRPHRLSIAVLILLQLVQTITFLLLPTMNAQLVDRGLLRGSVVDILWIGAVMVGVAAVQVAARMGAQYFGTSVATALGARLRSAIFRRVQDFSVHEVERFGAASLTTRTVNDVQQIQLVTVDGFGSIVSAPIMCVASIVLALQQDVPLTLVLLVFIPLATVTVLVVMARMGPLYGLIQHSVDGMNRLLREQITGVRVIRAFVREDHERRRFGAANEELFQLTMRARRQAAMMFPIVWLLGNVFTVVVVWVGGRRIGSGDLTVGALSAFTGYVILILTSMLIAMYVFLTVPRAQVAARRVCEVLDAAPAPSADGGADSGPRPGHVDLRGAGFRYPGAEEPSLRDITLSVRPGETLAVIGSTGSGKTTLLNLVLRLYETTTGSVLVNGTDVRELDRDALSATVGLVAQKPYLFAGTIATNLRYGRPEATDDELWHALGVARIRDFVAGLPAGLDSVVEQGGGNFSGGQRQRLSIARTLVRRPDVYLFDDCFSGLDYATEAALRAALAPDIAGATTVVVAQRISTIRDADRIAVLDEGRVVGLGTHDELIAGNDVYRAIAQSQLTAQEAL</sequence>
<dbReference type="InterPro" id="IPR003439">
    <property type="entry name" value="ABC_transporter-like_ATP-bd"/>
</dbReference>
<dbReference type="OrthoDB" id="9806127at2"/>
<organism evidence="12 13">
    <name type="scientific">Umezawaea tangerina</name>
    <dbReference type="NCBI Taxonomy" id="84725"/>
    <lineage>
        <taxon>Bacteria</taxon>
        <taxon>Bacillati</taxon>
        <taxon>Actinomycetota</taxon>
        <taxon>Actinomycetes</taxon>
        <taxon>Pseudonocardiales</taxon>
        <taxon>Pseudonocardiaceae</taxon>
        <taxon>Umezawaea</taxon>
    </lineage>
</organism>
<proteinExistence type="predicted"/>
<dbReference type="InterPro" id="IPR003593">
    <property type="entry name" value="AAA+_ATPase"/>
</dbReference>
<keyword evidence="13" id="KW-1185">Reference proteome</keyword>
<evidence type="ECO:0000256" key="3">
    <source>
        <dbReference type="ARBA" id="ARBA00022475"/>
    </source>
</evidence>
<dbReference type="RefSeq" id="WP_106189545.1">
    <property type="nucleotide sequence ID" value="NZ_PVTF01000007.1"/>
</dbReference>
<dbReference type="GO" id="GO:0015421">
    <property type="term" value="F:ABC-type oligopeptide transporter activity"/>
    <property type="evidence" value="ECO:0007669"/>
    <property type="project" value="TreeGrafter"/>
</dbReference>
<feature type="transmembrane region" description="Helical" evidence="9">
    <location>
        <begin position="54"/>
        <end position="71"/>
    </location>
</feature>
<protein>
    <submittedName>
        <fullName evidence="12">ATP-binding cassette subfamily B protein</fullName>
    </submittedName>
</protein>
<keyword evidence="4 9" id="KW-0812">Transmembrane</keyword>
<dbReference type="SMART" id="SM00382">
    <property type="entry name" value="AAA"/>
    <property type="match status" value="1"/>
</dbReference>
<comment type="subcellular location">
    <subcellularLocation>
        <location evidence="1">Cell membrane</location>
        <topology evidence="1">Multi-pass membrane protein</topology>
    </subcellularLocation>
</comment>
<dbReference type="InterPro" id="IPR039421">
    <property type="entry name" value="Type_1_exporter"/>
</dbReference>
<dbReference type="PROSITE" id="PS00211">
    <property type="entry name" value="ABC_TRANSPORTER_1"/>
    <property type="match status" value="1"/>
</dbReference>
<dbReference type="InterPro" id="IPR027417">
    <property type="entry name" value="P-loop_NTPase"/>
</dbReference>
<dbReference type="InterPro" id="IPR017871">
    <property type="entry name" value="ABC_transporter-like_CS"/>
</dbReference>
<feature type="domain" description="ABC transmembrane type-1" evidence="11">
    <location>
        <begin position="18"/>
        <end position="300"/>
    </location>
</feature>
<dbReference type="PANTHER" id="PTHR43394:SF1">
    <property type="entry name" value="ATP-BINDING CASSETTE SUB-FAMILY B MEMBER 10, MITOCHONDRIAL"/>
    <property type="match status" value="1"/>
</dbReference>
<evidence type="ECO:0000259" key="11">
    <source>
        <dbReference type="PROSITE" id="PS50929"/>
    </source>
</evidence>
<dbReference type="SUPFAM" id="SSF52540">
    <property type="entry name" value="P-loop containing nucleoside triphosphate hydrolases"/>
    <property type="match status" value="1"/>
</dbReference>
<comment type="caution">
    <text evidence="12">The sequence shown here is derived from an EMBL/GenBank/DDBJ whole genome shotgun (WGS) entry which is preliminary data.</text>
</comment>
<name>A0A2T0T1T3_9PSEU</name>
<evidence type="ECO:0000256" key="1">
    <source>
        <dbReference type="ARBA" id="ARBA00004651"/>
    </source>
</evidence>
<keyword evidence="6 12" id="KW-0067">ATP-binding</keyword>
<dbReference type="Proteomes" id="UP000239494">
    <property type="component" value="Unassembled WGS sequence"/>
</dbReference>
<feature type="transmembrane region" description="Helical" evidence="9">
    <location>
        <begin position="238"/>
        <end position="259"/>
    </location>
</feature>
<evidence type="ECO:0000256" key="8">
    <source>
        <dbReference type="ARBA" id="ARBA00023136"/>
    </source>
</evidence>
<dbReference type="Gene3D" id="1.20.1560.10">
    <property type="entry name" value="ABC transporter type 1, transmembrane domain"/>
    <property type="match status" value="1"/>
</dbReference>
<feature type="transmembrane region" description="Helical" evidence="9">
    <location>
        <begin position="271"/>
        <end position="296"/>
    </location>
</feature>
<evidence type="ECO:0000256" key="9">
    <source>
        <dbReference type="SAM" id="Phobius"/>
    </source>
</evidence>
<evidence type="ECO:0000313" key="13">
    <source>
        <dbReference type="Proteomes" id="UP000239494"/>
    </source>
</evidence>
<evidence type="ECO:0000256" key="2">
    <source>
        <dbReference type="ARBA" id="ARBA00022448"/>
    </source>
</evidence>
<dbReference type="SUPFAM" id="SSF90123">
    <property type="entry name" value="ABC transporter transmembrane region"/>
    <property type="match status" value="1"/>
</dbReference>
<evidence type="ECO:0000259" key="10">
    <source>
        <dbReference type="PROSITE" id="PS50893"/>
    </source>
</evidence>
<keyword evidence="2" id="KW-0813">Transport</keyword>
<dbReference type="Pfam" id="PF00664">
    <property type="entry name" value="ABC_membrane"/>
    <property type="match status" value="1"/>
</dbReference>
<feature type="transmembrane region" description="Helical" evidence="9">
    <location>
        <begin position="12"/>
        <end position="34"/>
    </location>
</feature>
<dbReference type="EMBL" id="PVTF01000007">
    <property type="protein sequence ID" value="PRY39622.1"/>
    <property type="molecule type" value="Genomic_DNA"/>
</dbReference>
<evidence type="ECO:0000256" key="6">
    <source>
        <dbReference type="ARBA" id="ARBA00022840"/>
    </source>
</evidence>
<dbReference type="PROSITE" id="PS50929">
    <property type="entry name" value="ABC_TM1F"/>
    <property type="match status" value="1"/>
</dbReference>
<dbReference type="PANTHER" id="PTHR43394">
    <property type="entry name" value="ATP-DEPENDENT PERMEASE MDL1, MITOCHONDRIAL"/>
    <property type="match status" value="1"/>
</dbReference>
<dbReference type="InterPro" id="IPR011527">
    <property type="entry name" value="ABC1_TM_dom"/>
</dbReference>
<keyword evidence="7 9" id="KW-1133">Transmembrane helix</keyword>
<feature type="domain" description="ABC transporter" evidence="10">
    <location>
        <begin position="335"/>
        <end position="568"/>
    </location>
</feature>
<keyword evidence="5" id="KW-0547">Nucleotide-binding</keyword>
<reference evidence="12 13" key="1">
    <citation type="submission" date="2018-03" db="EMBL/GenBank/DDBJ databases">
        <title>Genomic Encyclopedia of Archaeal and Bacterial Type Strains, Phase II (KMG-II): from individual species to whole genera.</title>
        <authorList>
            <person name="Goeker M."/>
        </authorList>
    </citation>
    <scope>NUCLEOTIDE SEQUENCE [LARGE SCALE GENOMIC DNA]</scope>
    <source>
        <strain evidence="12 13">DSM 44720</strain>
    </source>
</reference>
<feature type="transmembrane region" description="Helical" evidence="9">
    <location>
        <begin position="127"/>
        <end position="151"/>
    </location>
</feature>
<gene>
    <name evidence="12" type="ORF">CLV43_107206</name>
</gene>
<dbReference type="GO" id="GO:0005886">
    <property type="term" value="C:plasma membrane"/>
    <property type="evidence" value="ECO:0007669"/>
    <property type="project" value="UniProtKB-SubCell"/>
</dbReference>
<dbReference type="GO" id="GO:0016887">
    <property type="term" value="F:ATP hydrolysis activity"/>
    <property type="evidence" value="ECO:0007669"/>
    <property type="project" value="InterPro"/>
</dbReference>
<evidence type="ECO:0000256" key="4">
    <source>
        <dbReference type="ARBA" id="ARBA00022692"/>
    </source>
</evidence>
<keyword evidence="3" id="KW-1003">Cell membrane</keyword>
<evidence type="ECO:0000313" key="12">
    <source>
        <dbReference type="EMBL" id="PRY39622.1"/>
    </source>
</evidence>
<feature type="transmembrane region" description="Helical" evidence="9">
    <location>
        <begin position="157"/>
        <end position="177"/>
    </location>
</feature>
<dbReference type="Pfam" id="PF00005">
    <property type="entry name" value="ABC_tran"/>
    <property type="match status" value="1"/>
</dbReference>
<dbReference type="PROSITE" id="PS50893">
    <property type="entry name" value="ABC_TRANSPORTER_2"/>
    <property type="match status" value="1"/>
</dbReference>